<dbReference type="GO" id="GO:0006412">
    <property type="term" value="P:translation"/>
    <property type="evidence" value="ECO:0007669"/>
    <property type="project" value="UniProtKB-UniRule"/>
</dbReference>
<name>A0A554XDD2_9BURK</name>
<keyword evidence="2" id="KW-0808">Transferase</keyword>
<dbReference type="Gene3D" id="1.10.20.60">
    <property type="entry name" value="Glu-tRNAGln amidotransferase C subunit, N-terminal domain"/>
    <property type="match status" value="1"/>
</dbReference>
<dbReference type="GO" id="GO:0070681">
    <property type="term" value="P:glutaminyl-tRNAGln biosynthesis via transamidation"/>
    <property type="evidence" value="ECO:0007669"/>
    <property type="project" value="TreeGrafter"/>
</dbReference>
<evidence type="ECO:0000313" key="3">
    <source>
        <dbReference type="Proteomes" id="UP000318294"/>
    </source>
</evidence>
<accession>A0A554XDD2</accession>
<dbReference type="Pfam" id="PF02686">
    <property type="entry name" value="GatC"/>
    <property type="match status" value="1"/>
</dbReference>
<gene>
    <name evidence="1 2" type="primary">gatC</name>
    <name evidence="2" type="ORF">Tchar_01602</name>
</gene>
<dbReference type="AlphaFoldDB" id="A0A554XDD2"/>
<protein>
    <recommendedName>
        <fullName evidence="1">Aspartyl/glutamyl-tRNA(Asn/Gln) amidotransferase subunit C</fullName>
        <shortName evidence="1">Asp/Glu-ADT subunit C</shortName>
        <ecNumber evidence="1">6.3.5.-</ecNumber>
    </recommendedName>
</protein>
<dbReference type="PANTHER" id="PTHR15004">
    <property type="entry name" value="GLUTAMYL-TRNA(GLN) AMIDOTRANSFERASE SUBUNIT C, MITOCHONDRIAL"/>
    <property type="match status" value="1"/>
</dbReference>
<keyword evidence="1" id="KW-0648">Protein biosynthesis</keyword>
<dbReference type="InterPro" id="IPR003837">
    <property type="entry name" value="GatC"/>
</dbReference>
<dbReference type="EC" id="6.3.5.-" evidence="1"/>
<dbReference type="GO" id="GO:0016740">
    <property type="term" value="F:transferase activity"/>
    <property type="evidence" value="ECO:0007669"/>
    <property type="project" value="UniProtKB-KW"/>
</dbReference>
<comment type="similarity">
    <text evidence="1">Belongs to the GatC family.</text>
</comment>
<dbReference type="NCBIfam" id="TIGR00135">
    <property type="entry name" value="gatC"/>
    <property type="match status" value="1"/>
</dbReference>
<evidence type="ECO:0000313" key="2">
    <source>
        <dbReference type="EMBL" id="TSE33850.1"/>
    </source>
</evidence>
<comment type="caution">
    <text evidence="2">The sequence shown here is derived from an EMBL/GenBank/DDBJ whole genome shotgun (WGS) entry which is preliminary data.</text>
</comment>
<proteinExistence type="inferred from homology"/>
<keyword evidence="3" id="KW-1185">Reference proteome</keyword>
<dbReference type="HAMAP" id="MF_00122">
    <property type="entry name" value="GatC"/>
    <property type="match status" value="1"/>
</dbReference>
<dbReference type="InterPro" id="IPR036113">
    <property type="entry name" value="Asp/Glu-ADT_sf_sub_c"/>
</dbReference>
<dbReference type="Proteomes" id="UP000318294">
    <property type="component" value="Unassembled WGS sequence"/>
</dbReference>
<reference evidence="2 3" key="1">
    <citation type="submission" date="2019-07" db="EMBL/GenBank/DDBJ databases">
        <title>Tepidimonas charontis SPSP-6 draft genome.</title>
        <authorList>
            <person name="Da Costa M.S."/>
            <person name="Froufe H.J.C."/>
            <person name="Egas C."/>
            <person name="Albuquerque L."/>
        </authorList>
    </citation>
    <scope>NUCLEOTIDE SEQUENCE [LARGE SCALE GENOMIC DNA]</scope>
    <source>
        <strain evidence="2 3">SPSP-6</strain>
    </source>
</reference>
<dbReference type="GO" id="GO:0050567">
    <property type="term" value="F:glutaminyl-tRNA synthase (glutamine-hydrolyzing) activity"/>
    <property type="evidence" value="ECO:0007669"/>
    <property type="project" value="UniProtKB-UniRule"/>
</dbReference>
<dbReference type="RefSeq" id="WP_144328551.1">
    <property type="nucleotide sequence ID" value="NZ_VJON01000024.1"/>
</dbReference>
<keyword evidence="1 2" id="KW-0436">Ligase</keyword>
<dbReference type="SUPFAM" id="SSF141000">
    <property type="entry name" value="Glu-tRNAGln amidotransferase C subunit"/>
    <property type="match status" value="1"/>
</dbReference>
<keyword evidence="1" id="KW-0067">ATP-binding</keyword>
<evidence type="ECO:0000256" key="1">
    <source>
        <dbReference type="HAMAP-Rule" id="MF_00122"/>
    </source>
</evidence>
<dbReference type="GO" id="GO:0050566">
    <property type="term" value="F:asparaginyl-tRNA synthase (glutamine-hydrolyzing) activity"/>
    <property type="evidence" value="ECO:0007669"/>
    <property type="project" value="RHEA"/>
</dbReference>
<comment type="function">
    <text evidence="1">Allows the formation of correctly charged Asn-tRNA(Asn) or Gln-tRNA(Gln) through the transamidation of misacylated Asp-tRNA(Asn) or Glu-tRNA(Gln) in organisms which lack either or both of asparaginyl-tRNA or glutaminyl-tRNA synthetases. The reaction takes place in the presence of glutamine and ATP through an activated phospho-Asp-tRNA(Asn) or phospho-Glu-tRNA(Gln).</text>
</comment>
<comment type="catalytic activity">
    <reaction evidence="1">
        <text>L-aspartyl-tRNA(Asn) + L-glutamine + ATP + H2O = L-asparaginyl-tRNA(Asn) + L-glutamate + ADP + phosphate + 2 H(+)</text>
        <dbReference type="Rhea" id="RHEA:14513"/>
        <dbReference type="Rhea" id="RHEA-COMP:9674"/>
        <dbReference type="Rhea" id="RHEA-COMP:9677"/>
        <dbReference type="ChEBI" id="CHEBI:15377"/>
        <dbReference type="ChEBI" id="CHEBI:15378"/>
        <dbReference type="ChEBI" id="CHEBI:29985"/>
        <dbReference type="ChEBI" id="CHEBI:30616"/>
        <dbReference type="ChEBI" id="CHEBI:43474"/>
        <dbReference type="ChEBI" id="CHEBI:58359"/>
        <dbReference type="ChEBI" id="CHEBI:78515"/>
        <dbReference type="ChEBI" id="CHEBI:78516"/>
        <dbReference type="ChEBI" id="CHEBI:456216"/>
    </reaction>
</comment>
<sequence length="99" mass="10939">MSLTLTDVERLARLARLAPDRAQAEHWLGQLNAFFAIVERMQAVDTAGVAPLAHPAELFGEVALRLRDDVVTEPNRRAEYQACAPAVEDGLYLVPKVIE</sequence>
<comment type="subunit">
    <text evidence="1">Heterotrimer of A, B and C subunits.</text>
</comment>
<dbReference type="OrthoDB" id="9794326at2"/>
<organism evidence="2 3">
    <name type="scientific">Tepidimonas charontis</name>
    <dbReference type="NCBI Taxonomy" id="2267262"/>
    <lineage>
        <taxon>Bacteria</taxon>
        <taxon>Pseudomonadati</taxon>
        <taxon>Pseudomonadota</taxon>
        <taxon>Betaproteobacteria</taxon>
        <taxon>Burkholderiales</taxon>
        <taxon>Tepidimonas</taxon>
    </lineage>
</organism>
<dbReference type="GO" id="GO:0005524">
    <property type="term" value="F:ATP binding"/>
    <property type="evidence" value="ECO:0007669"/>
    <property type="project" value="UniProtKB-KW"/>
</dbReference>
<dbReference type="EMBL" id="VJON01000024">
    <property type="protein sequence ID" value="TSE33850.1"/>
    <property type="molecule type" value="Genomic_DNA"/>
</dbReference>
<dbReference type="PANTHER" id="PTHR15004:SF0">
    <property type="entry name" value="GLUTAMYL-TRNA(GLN) AMIDOTRANSFERASE SUBUNIT C, MITOCHONDRIAL"/>
    <property type="match status" value="1"/>
</dbReference>
<keyword evidence="1" id="KW-0547">Nucleotide-binding</keyword>
<comment type="catalytic activity">
    <reaction evidence="1">
        <text>L-glutamyl-tRNA(Gln) + L-glutamine + ATP + H2O = L-glutaminyl-tRNA(Gln) + L-glutamate + ADP + phosphate + H(+)</text>
        <dbReference type="Rhea" id="RHEA:17521"/>
        <dbReference type="Rhea" id="RHEA-COMP:9681"/>
        <dbReference type="Rhea" id="RHEA-COMP:9684"/>
        <dbReference type="ChEBI" id="CHEBI:15377"/>
        <dbReference type="ChEBI" id="CHEBI:15378"/>
        <dbReference type="ChEBI" id="CHEBI:29985"/>
        <dbReference type="ChEBI" id="CHEBI:30616"/>
        <dbReference type="ChEBI" id="CHEBI:43474"/>
        <dbReference type="ChEBI" id="CHEBI:58359"/>
        <dbReference type="ChEBI" id="CHEBI:78520"/>
        <dbReference type="ChEBI" id="CHEBI:78521"/>
        <dbReference type="ChEBI" id="CHEBI:456216"/>
    </reaction>
</comment>
<dbReference type="GO" id="GO:0006450">
    <property type="term" value="P:regulation of translational fidelity"/>
    <property type="evidence" value="ECO:0007669"/>
    <property type="project" value="InterPro"/>
</dbReference>